<dbReference type="Proteomes" id="UP000041254">
    <property type="component" value="Unassembled WGS sequence"/>
</dbReference>
<dbReference type="VEuPathDB" id="CryptoDB:Vbra_22241"/>
<sequence length="275" mass="30999">MTAGGSRRTRASCLRTCGNTCCINAIAQPLVRLHPLSRYLVKSTCVSAPGKNIMANEAGIIGRYENYKPSVREKKVEEMLLENREKFNCKDDTKAKELKAMMSAQLPDRDPKDDPHTSMLVESLRLASGVYLPSPEERDKRRGLKTNTPLTVSVAAETFSRTLIRTSPTLMRQWFERRLGEEVHEIRRPHPEDLTVARVAFCNEDAADLAARLDDSFFEWCYIRVRAAPLPCVGEKQRYPRPIQGLPKVEQLATGFNHTIALADGAISKQEIKDK</sequence>
<dbReference type="PhylomeDB" id="A0A0G4GE86"/>
<name>A0A0G4GE86_VITBC</name>
<accession>A0A0G4GE86</accession>
<gene>
    <name evidence="1" type="ORF">Vbra_22241</name>
</gene>
<evidence type="ECO:0000313" key="1">
    <source>
        <dbReference type="EMBL" id="CEM27636.1"/>
    </source>
</evidence>
<protein>
    <submittedName>
        <fullName evidence="1">Uncharacterized protein</fullName>
    </submittedName>
</protein>
<reference evidence="1 2" key="1">
    <citation type="submission" date="2014-11" db="EMBL/GenBank/DDBJ databases">
        <authorList>
            <person name="Zhu J."/>
            <person name="Qi W."/>
            <person name="Song R."/>
        </authorList>
    </citation>
    <scope>NUCLEOTIDE SEQUENCE [LARGE SCALE GENOMIC DNA]</scope>
</reference>
<organism evidence="1 2">
    <name type="scientific">Vitrella brassicaformis (strain CCMP3155)</name>
    <dbReference type="NCBI Taxonomy" id="1169540"/>
    <lineage>
        <taxon>Eukaryota</taxon>
        <taxon>Sar</taxon>
        <taxon>Alveolata</taxon>
        <taxon>Colpodellida</taxon>
        <taxon>Vitrellaceae</taxon>
        <taxon>Vitrella</taxon>
    </lineage>
</organism>
<dbReference type="AlphaFoldDB" id="A0A0G4GE86"/>
<proteinExistence type="predicted"/>
<keyword evidence="2" id="KW-1185">Reference proteome</keyword>
<evidence type="ECO:0000313" key="2">
    <source>
        <dbReference type="Proteomes" id="UP000041254"/>
    </source>
</evidence>
<dbReference type="InParanoid" id="A0A0G4GE86"/>
<dbReference type="EMBL" id="CDMY01000636">
    <property type="protein sequence ID" value="CEM27636.1"/>
    <property type="molecule type" value="Genomic_DNA"/>
</dbReference>